<reference evidence="2" key="1">
    <citation type="submission" date="2015-01" db="EMBL/GenBank/DDBJ databases">
        <authorList>
            <person name="Manzoor Shahid"/>
            <person name="Zubair Saima"/>
        </authorList>
    </citation>
    <scope>NUCLEOTIDE SEQUENCE [LARGE SCALE GENOMIC DNA]</scope>
    <source>
        <strain evidence="2">V1</strain>
    </source>
</reference>
<keyword evidence="2" id="KW-1185">Reference proteome</keyword>
<organism evidence="1 2">
    <name type="scientific">Treponema phagedenis</name>
    <dbReference type="NCBI Taxonomy" id="162"/>
    <lineage>
        <taxon>Bacteria</taxon>
        <taxon>Pseudomonadati</taxon>
        <taxon>Spirochaetota</taxon>
        <taxon>Spirochaetia</taxon>
        <taxon>Spirochaetales</taxon>
        <taxon>Treponemataceae</taxon>
        <taxon>Treponema</taxon>
    </lineage>
</organism>
<dbReference type="EMBL" id="CDNC01000001">
    <property type="protein sequence ID" value="CEM60470.1"/>
    <property type="molecule type" value="Genomic_DNA"/>
</dbReference>
<evidence type="ECO:0000313" key="1">
    <source>
        <dbReference type="EMBL" id="CEM60470.1"/>
    </source>
</evidence>
<dbReference type="RefSeq" id="WP_156144639.1">
    <property type="nucleotide sequence ID" value="NZ_CDNC01000001.1"/>
</dbReference>
<dbReference type="AlphaFoldDB" id="A0A0B7GU22"/>
<proteinExistence type="predicted"/>
<dbReference type="Proteomes" id="UP000042527">
    <property type="component" value="Unassembled WGS sequence"/>
</dbReference>
<dbReference type="GeneID" id="58792183"/>
<sequence>MHEQPDFEIISKELARQCSGVEFGEVGLRLVIHQGRITIIEYLKTQKERQRAGAAI</sequence>
<accession>A0A0B7GU22</accession>
<protein>
    <submittedName>
        <fullName evidence="1">Uncharacterized protein</fullName>
    </submittedName>
</protein>
<name>A0A0B7GU22_TREPH</name>
<evidence type="ECO:0000313" key="2">
    <source>
        <dbReference type="Proteomes" id="UP000042527"/>
    </source>
</evidence>
<gene>
    <name evidence="1" type="ORF">TPHV1_10138</name>
</gene>